<dbReference type="EC" id="2.7.1.12" evidence="3 10"/>
<keyword evidence="7 10" id="KW-0067">ATP-binding</keyword>
<evidence type="ECO:0000256" key="7">
    <source>
        <dbReference type="ARBA" id="ARBA00022840"/>
    </source>
</evidence>
<organism evidence="11 12">
    <name type="scientific">Methylobacterium tardum</name>
    <dbReference type="NCBI Taxonomy" id="374432"/>
    <lineage>
        <taxon>Bacteria</taxon>
        <taxon>Pseudomonadati</taxon>
        <taxon>Pseudomonadota</taxon>
        <taxon>Alphaproteobacteria</taxon>
        <taxon>Hyphomicrobiales</taxon>
        <taxon>Methylobacteriaceae</taxon>
        <taxon>Methylobacterium</taxon>
    </lineage>
</organism>
<dbReference type="GO" id="GO:0046316">
    <property type="term" value="F:gluconokinase activity"/>
    <property type="evidence" value="ECO:0007669"/>
    <property type="project" value="UniProtKB-EC"/>
</dbReference>
<keyword evidence="4 10" id="KW-0808">Transferase</keyword>
<evidence type="ECO:0000256" key="9">
    <source>
        <dbReference type="ARBA" id="ARBA00048090"/>
    </source>
</evidence>
<dbReference type="EMBL" id="BSPL01000006">
    <property type="protein sequence ID" value="GLS68696.1"/>
    <property type="molecule type" value="Genomic_DNA"/>
</dbReference>
<evidence type="ECO:0000256" key="2">
    <source>
        <dbReference type="ARBA" id="ARBA00008420"/>
    </source>
</evidence>
<proteinExistence type="inferred from homology"/>
<keyword evidence="5 10" id="KW-0547">Nucleotide-binding</keyword>
<gene>
    <name evidence="11" type="ORF">GCM10007890_07080</name>
</gene>
<dbReference type="GO" id="GO:0005737">
    <property type="term" value="C:cytoplasm"/>
    <property type="evidence" value="ECO:0007669"/>
    <property type="project" value="TreeGrafter"/>
</dbReference>
<evidence type="ECO:0000313" key="11">
    <source>
        <dbReference type="EMBL" id="GLS68696.1"/>
    </source>
</evidence>
<protein>
    <recommendedName>
        <fullName evidence="3 10">Gluconokinase</fullName>
        <ecNumber evidence="3 10">2.7.1.12</ecNumber>
    </recommendedName>
</protein>
<evidence type="ECO:0000256" key="8">
    <source>
        <dbReference type="ARBA" id="ARBA00023064"/>
    </source>
</evidence>
<dbReference type="Gene3D" id="3.40.50.300">
    <property type="entry name" value="P-loop containing nucleotide triphosphate hydrolases"/>
    <property type="match status" value="1"/>
</dbReference>
<dbReference type="NCBIfam" id="TIGR01313">
    <property type="entry name" value="therm_gnt_kin"/>
    <property type="match status" value="1"/>
</dbReference>
<evidence type="ECO:0000256" key="10">
    <source>
        <dbReference type="RuleBase" id="RU363066"/>
    </source>
</evidence>
<reference evidence="12" key="1">
    <citation type="journal article" date="2019" name="Int. J. Syst. Evol. Microbiol.">
        <title>The Global Catalogue of Microorganisms (GCM) 10K type strain sequencing project: providing services to taxonomists for standard genome sequencing and annotation.</title>
        <authorList>
            <consortium name="The Broad Institute Genomics Platform"/>
            <consortium name="The Broad Institute Genome Sequencing Center for Infectious Disease"/>
            <person name="Wu L."/>
            <person name="Ma J."/>
        </authorList>
    </citation>
    <scope>NUCLEOTIDE SEQUENCE [LARGE SCALE GENOMIC DNA]</scope>
    <source>
        <strain evidence="12">NBRC 103632</strain>
    </source>
</reference>
<dbReference type="FunFam" id="3.40.50.300:FF:000522">
    <property type="entry name" value="Gluconokinase"/>
    <property type="match status" value="1"/>
</dbReference>
<sequence length="194" mass="20759">MVLMNPQTGTTHDAAMATSAAQVLVVMGVSGSGKSTVAALIAEKLGWIFVDGDSFHTPEHVAKMHAGHALDDEDRAPWLARIAVWIRHRLEAGESGVVVCSALRRAYRDVLTGGNPRVRVVFLDGNQALIAERLVARQGHFMSPRLLDSQFATLEPPGPDEHPITVGITEPPERIADRVVAQLAAEACAETGAE</sequence>
<comment type="pathway">
    <text evidence="1">Carbohydrate acid metabolism.</text>
</comment>
<keyword evidence="6 10" id="KW-0418">Kinase</keyword>
<name>A0AA37WQ28_9HYPH</name>
<evidence type="ECO:0000313" key="12">
    <source>
        <dbReference type="Proteomes" id="UP001157440"/>
    </source>
</evidence>
<accession>A0AA37WQ28</accession>
<evidence type="ECO:0000256" key="1">
    <source>
        <dbReference type="ARBA" id="ARBA00004761"/>
    </source>
</evidence>
<dbReference type="SUPFAM" id="SSF52540">
    <property type="entry name" value="P-loop containing nucleoside triphosphate hydrolases"/>
    <property type="match status" value="1"/>
</dbReference>
<evidence type="ECO:0000256" key="5">
    <source>
        <dbReference type="ARBA" id="ARBA00022741"/>
    </source>
</evidence>
<keyword evidence="8" id="KW-0311">Gluconate utilization</keyword>
<dbReference type="AlphaFoldDB" id="A0AA37WQ28"/>
<dbReference type="GO" id="GO:0019521">
    <property type="term" value="P:D-gluconate metabolic process"/>
    <property type="evidence" value="ECO:0007669"/>
    <property type="project" value="UniProtKB-KW"/>
</dbReference>
<evidence type="ECO:0000256" key="3">
    <source>
        <dbReference type="ARBA" id="ARBA00012054"/>
    </source>
</evidence>
<dbReference type="InterPro" id="IPR006001">
    <property type="entry name" value="Therm_gnt_kin"/>
</dbReference>
<dbReference type="Proteomes" id="UP001157440">
    <property type="component" value="Unassembled WGS sequence"/>
</dbReference>
<comment type="catalytic activity">
    <reaction evidence="9 10">
        <text>D-gluconate + ATP = 6-phospho-D-gluconate + ADP + H(+)</text>
        <dbReference type="Rhea" id="RHEA:19433"/>
        <dbReference type="ChEBI" id="CHEBI:15378"/>
        <dbReference type="ChEBI" id="CHEBI:18391"/>
        <dbReference type="ChEBI" id="CHEBI:30616"/>
        <dbReference type="ChEBI" id="CHEBI:58759"/>
        <dbReference type="ChEBI" id="CHEBI:456216"/>
        <dbReference type="EC" id="2.7.1.12"/>
    </reaction>
</comment>
<evidence type="ECO:0000256" key="6">
    <source>
        <dbReference type="ARBA" id="ARBA00022777"/>
    </source>
</evidence>
<dbReference type="PANTHER" id="PTHR43442:SF3">
    <property type="entry name" value="GLUCONOKINASE-RELATED"/>
    <property type="match status" value="1"/>
</dbReference>
<evidence type="ECO:0000256" key="4">
    <source>
        <dbReference type="ARBA" id="ARBA00022679"/>
    </source>
</evidence>
<comment type="similarity">
    <text evidence="2 10">Belongs to the gluconokinase GntK/GntV family.</text>
</comment>
<dbReference type="InterPro" id="IPR027417">
    <property type="entry name" value="P-loop_NTPase"/>
</dbReference>
<dbReference type="CDD" id="cd02021">
    <property type="entry name" value="GntK"/>
    <property type="match status" value="1"/>
</dbReference>
<comment type="caution">
    <text evidence="11">The sequence shown here is derived from an EMBL/GenBank/DDBJ whole genome shotgun (WGS) entry which is preliminary data.</text>
</comment>
<dbReference type="Pfam" id="PF13671">
    <property type="entry name" value="AAA_33"/>
    <property type="match status" value="1"/>
</dbReference>
<dbReference type="GO" id="GO:0005524">
    <property type="term" value="F:ATP binding"/>
    <property type="evidence" value="ECO:0007669"/>
    <property type="project" value="UniProtKB-KW"/>
</dbReference>
<dbReference type="PANTHER" id="PTHR43442">
    <property type="entry name" value="GLUCONOKINASE-RELATED"/>
    <property type="match status" value="1"/>
</dbReference>
<keyword evidence="12" id="KW-1185">Reference proteome</keyword>